<gene>
    <name evidence="2" type="ORF">H9Q64_12250</name>
</gene>
<protein>
    <recommendedName>
        <fullName evidence="4">Myb-like domain-containing protein</fullName>
    </recommendedName>
</protein>
<dbReference type="Proteomes" id="UP000516122">
    <property type="component" value="Chromosome"/>
</dbReference>
<name>A0A6B1XSS4_ENTFL</name>
<evidence type="ECO:0000313" key="3">
    <source>
        <dbReference type="Proteomes" id="UP000516122"/>
    </source>
</evidence>
<dbReference type="AlphaFoldDB" id="A0A6B1XSS4"/>
<reference evidence="2 3" key="1">
    <citation type="submission" date="2020-08" db="EMBL/GenBank/DDBJ databases">
        <title>Enterococcus faecalis SF28073 genome assembly.</title>
        <authorList>
            <person name="Duerkop B.A."/>
            <person name="Johnson C.N."/>
        </authorList>
    </citation>
    <scope>NUCLEOTIDE SEQUENCE [LARGE SCALE GENOMIC DNA]</scope>
    <source>
        <strain evidence="2 3">SF28073</strain>
    </source>
</reference>
<sequence length="92" mass="10523">MVKVATNYDRYGRMSYSPELHKNQGKVWTYEEVEYLKNWYAIIGPEEMSLALERTPASVMTKASSIGLKTKNYSKRLGGRQKKTNSSANELV</sequence>
<evidence type="ECO:0008006" key="4">
    <source>
        <dbReference type="Google" id="ProtNLM"/>
    </source>
</evidence>
<feature type="compositionally biased region" description="Basic residues" evidence="1">
    <location>
        <begin position="72"/>
        <end position="83"/>
    </location>
</feature>
<accession>A0A6B1XSS4</accession>
<feature type="region of interest" description="Disordered" evidence="1">
    <location>
        <begin position="72"/>
        <end position="92"/>
    </location>
</feature>
<organism evidence="2 3">
    <name type="scientific">Enterococcus faecalis</name>
    <name type="common">Streptococcus faecalis</name>
    <dbReference type="NCBI Taxonomy" id="1351"/>
    <lineage>
        <taxon>Bacteria</taxon>
        <taxon>Bacillati</taxon>
        <taxon>Bacillota</taxon>
        <taxon>Bacilli</taxon>
        <taxon>Lactobacillales</taxon>
        <taxon>Enterococcaceae</taxon>
        <taxon>Enterococcus</taxon>
    </lineage>
</organism>
<evidence type="ECO:0000313" key="2">
    <source>
        <dbReference type="EMBL" id="QNP39354.1"/>
    </source>
</evidence>
<evidence type="ECO:0000256" key="1">
    <source>
        <dbReference type="SAM" id="MobiDB-lite"/>
    </source>
</evidence>
<dbReference type="EMBL" id="CP060804">
    <property type="protein sequence ID" value="QNP39354.1"/>
    <property type="molecule type" value="Genomic_DNA"/>
</dbReference>
<proteinExistence type="predicted"/>
<dbReference type="RefSeq" id="WP_002382538.1">
    <property type="nucleotide sequence ID" value="NZ_CABGUQ010000006.1"/>
</dbReference>